<comment type="caution">
    <text evidence="10">The sequence shown here is derived from an EMBL/GenBank/DDBJ whole genome shotgun (WGS) entry which is preliminary data.</text>
</comment>
<dbReference type="Gene3D" id="1.20.1530.20">
    <property type="match status" value="1"/>
</dbReference>
<dbReference type="InterPro" id="IPR050794">
    <property type="entry name" value="CPA2_transporter"/>
</dbReference>
<accession>A0ABU2V734</accession>
<feature type="region of interest" description="Disordered" evidence="7">
    <location>
        <begin position="477"/>
        <end position="497"/>
    </location>
</feature>
<feature type="transmembrane region" description="Helical" evidence="8">
    <location>
        <begin position="375"/>
        <end position="394"/>
    </location>
</feature>
<dbReference type="PANTHER" id="PTHR32468:SF0">
    <property type="entry name" value="K(+)_H(+) ANTIPORTER 1"/>
    <property type="match status" value="1"/>
</dbReference>
<dbReference type="Pfam" id="PF00999">
    <property type="entry name" value="Na_H_Exchanger"/>
    <property type="match status" value="1"/>
</dbReference>
<proteinExistence type="predicted"/>
<dbReference type="InterPro" id="IPR038770">
    <property type="entry name" value="Na+/solute_symporter_sf"/>
</dbReference>
<reference evidence="11" key="1">
    <citation type="submission" date="2023-07" db="EMBL/GenBank/DDBJ databases">
        <title>30 novel species of actinomycetes from the DSMZ collection.</title>
        <authorList>
            <person name="Nouioui I."/>
        </authorList>
    </citation>
    <scope>NUCLEOTIDE SEQUENCE [LARGE SCALE GENOMIC DNA]</scope>
    <source>
        <strain evidence="11">DSM 41640</strain>
    </source>
</reference>
<feature type="transmembrane region" description="Helical" evidence="8">
    <location>
        <begin position="260"/>
        <end position="282"/>
    </location>
</feature>
<evidence type="ECO:0000256" key="4">
    <source>
        <dbReference type="ARBA" id="ARBA00022989"/>
    </source>
</evidence>
<feature type="transmembrane region" description="Helical" evidence="8">
    <location>
        <begin position="68"/>
        <end position="90"/>
    </location>
</feature>
<keyword evidence="6 8" id="KW-0472">Membrane</keyword>
<evidence type="ECO:0000313" key="10">
    <source>
        <dbReference type="EMBL" id="MDT0481029.1"/>
    </source>
</evidence>
<evidence type="ECO:0000259" key="9">
    <source>
        <dbReference type="Pfam" id="PF00999"/>
    </source>
</evidence>
<evidence type="ECO:0000256" key="1">
    <source>
        <dbReference type="ARBA" id="ARBA00004141"/>
    </source>
</evidence>
<name>A0ABU2V734_9ACTN</name>
<protein>
    <submittedName>
        <fullName evidence="10">Cation:proton antiporter</fullName>
    </submittedName>
</protein>
<feature type="transmembrane region" description="Helical" evidence="8">
    <location>
        <begin position="232"/>
        <end position="254"/>
    </location>
</feature>
<keyword evidence="11" id="KW-1185">Reference proteome</keyword>
<feature type="compositionally biased region" description="Polar residues" evidence="7">
    <location>
        <begin position="485"/>
        <end position="497"/>
    </location>
</feature>
<evidence type="ECO:0000256" key="8">
    <source>
        <dbReference type="SAM" id="Phobius"/>
    </source>
</evidence>
<feature type="transmembrane region" description="Helical" evidence="8">
    <location>
        <begin position="102"/>
        <end position="120"/>
    </location>
</feature>
<sequence>MTHDPTSSLVNEPGGDPPRFHGAARALISYGLLVLVPLALALLLLRYGVDHPVKEITGATKAAEPADLVGQVLVAGAVVVAAAGLLGLAARAVGQSPVVGEILAGLLLGPSVFGALAPGVSKEVFPAAVTPIMNNLAQVGVVFFMFLIGLEMPLTMLRRLGGKVLSAGHAALAVPFLLGMLAALRLRDEYQPDGVHTGPFLLFVALSVSVTAFPVLARILADRGLIGTRLGAMGLAMAGVGDVTAWCALGVVVAEVRSDSPLGVLVAVAEVVAFTLLLWFAVRPALAHVLRVLESRHSGALPVGTLITFFVLICAVTTNVLGVHAIFGAFLAGVVMPRSSRTVRDFAHRTEGLALWLLLPFFFAAVGLQTRLQSVFSLSALGVLALVLLVAVAGKIGGTFAAARLAGEGNRESLGLGVMMNCRGLTELVVLNVGLSLGVIDSRLFAVLVVMTLVTTVATDPLLRLLRLDRLSQTPGGGLLPVEAPSQTQGTAGTRQP</sequence>
<keyword evidence="2" id="KW-0813">Transport</keyword>
<feature type="domain" description="Cation/H+ exchanger transmembrane" evidence="9">
    <location>
        <begin position="81"/>
        <end position="463"/>
    </location>
</feature>
<organism evidence="10 11">
    <name type="scientific">Streptomyces doebereineriae</name>
    <dbReference type="NCBI Taxonomy" id="3075528"/>
    <lineage>
        <taxon>Bacteria</taxon>
        <taxon>Bacillati</taxon>
        <taxon>Actinomycetota</taxon>
        <taxon>Actinomycetes</taxon>
        <taxon>Kitasatosporales</taxon>
        <taxon>Streptomycetaceae</taxon>
        <taxon>Streptomyces</taxon>
    </lineage>
</organism>
<dbReference type="RefSeq" id="WP_311714201.1">
    <property type="nucleotide sequence ID" value="NZ_JAVREZ010000003.1"/>
</dbReference>
<evidence type="ECO:0000256" key="7">
    <source>
        <dbReference type="SAM" id="MobiDB-lite"/>
    </source>
</evidence>
<evidence type="ECO:0000256" key="2">
    <source>
        <dbReference type="ARBA" id="ARBA00022448"/>
    </source>
</evidence>
<dbReference type="EMBL" id="JAVREZ010000003">
    <property type="protein sequence ID" value="MDT0481029.1"/>
    <property type="molecule type" value="Genomic_DNA"/>
</dbReference>
<dbReference type="Proteomes" id="UP001183824">
    <property type="component" value="Unassembled WGS sequence"/>
</dbReference>
<feature type="transmembrane region" description="Helical" evidence="8">
    <location>
        <begin position="132"/>
        <end position="152"/>
    </location>
</feature>
<dbReference type="PANTHER" id="PTHR32468">
    <property type="entry name" value="CATION/H + ANTIPORTER"/>
    <property type="match status" value="1"/>
</dbReference>
<dbReference type="InterPro" id="IPR006153">
    <property type="entry name" value="Cation/H_exchanger_TM"/>
</dbReference>
<comment type="subcellular location">
    <subcellularLocation>
        <location evidence="1">Membrane</location>
        <topology evidence="1">Multi-pass membrane protein</topology>
    </subcellularLocation>
</comment>
<evidence type="ECO:0000256" key="3">
    <source>
        <dbReference type="ARBA" id="ARBA00022692"/>
    </source>
</evidence>
<keyword evidence="5" id="KW-0406">Ion transport</keyword>
<feature type="transmembrane region" description="Helical" evidence="8">
    <location>
        <begin position="352"/>
        <end position="368"/>
    </location>
</feature>
<evidence type="ECO:0000256" key="6">
    <source>
        <dbReference type="ARBA" id="ARBA00023136"/>
    </source>
</evidence>
<keyword evidence="4 8" id="KW-1133">Transmembrane helix</keyword>
<keyword evidence="3 8" id="KW-0812">Transmembrane</keyword>
<feature type="transmembrane region" description="Helical" evidence="8">
    <location>
        <begin position="27"/>
        <end position="48"/>
    </location>
</feature>
<evidence type="ECO:0000256" key="5">
    <source>
        <dbReference type="ARBA" id="ARBA00023065"/>
    </source>
</evidence>
<feature type="transmembrane region" description="Helical" evidence="8">
    <location>
        <begin position="164"/>
        <end position="186"/>
    </location>
</feature>
<feature type="transmembrane region" description="Helical" evidence="8">
    <location>
        <begin position="198"/>
        <end position="220"/>
    </location>
</feature>
<evidence type="ECO:0000313" key="11">
    <source>
        <dbReference type="Proteomes" id="UP001183824"/>
    </source>
</evidence>
<gene>
    <name evidence="10" type="ORF">RNB18_12665</name>
</gene>
<feature type="transmembrane region" description="Helical" evidence="8">
    <location>
        <begin position="303"/>
        <end position="332"/>
    </location>
</feature>